<dbReference type="Proteomes" id="UP000472267">
    <property type="component" value="Chromosome 22"/>
</dbReference>
<evidence type="ECO:0000256" key="11">
    <source>
        <dbReference type="ARBA" id="ARBA00023034"/>
    </source>
</evidence>
<evidence type="ECO:0000256" key="8">
    <source>
        <dbReference type="ARBA" id="ARBA00022692"/>
    </source>
</evidence>
<dbReference type="InterPro" id="IPR012163">
    <property type="entry name" value="Sialyl_trans"/>
</dbReference>
<evidence type="ECO:0000256" key="5">
    <source>
        <dbReference type="ARBA" id="ARBA00022525"/>
    </source>
</evidence>
<evidence type="ECO:0000256" key="24">
    <source>
        <dbReference type="SAM" id="SignalP"/>
    </source>
</evidence>
<comment type="subcellular location">
    <subcellularLocation>
        <location evidence="1">Golgi apparatus</location>
        <location evidence="1">Golgi stack membrane</location>
        <topology evidence="1">Single-pass type II membrane protein</topology>
    </subcellularLocation>
    <subcellularLocation>
        <location evidence="2">Secreted</location>
    </subcellularLocation>
</comment>
<dbReference type="GO" id="GO:0003836">
    <property type="term" value="F:beta-galactoside (CMP) alpha-2,3-sialyltransferase activity"/>
    <property type="evidence" value="ECO:0007669"/>
    <property type="project" value="UniProtKB-EC"/>
</dbReference>
<reference evidence="25" key="1">
    <citation type="submission" date="2019-06" db="EMBL/GenBank/DDBJ databases">
        <authorList>
            <consortium name="Wellcome Sanger Institute Data Sharing"/>
        </authorList>
    </citation>
    <scope>NUCLEOTIDE SEQUENCE [LARGE SCALE GENOMIC DNA]</scope>
</reference>
<dbReference type="Gene3D" id="3.90.1480.20">
    <property type="entry name" value="Glycosyl transferase family 29"/>
    <property type="match status" value="1"/>
</dbReference>
<keyword evidence="13" id="KW-1015">Disulfide bond</keyword>
<dbReference type="GO" id="GO:0005576">
    <property type="term" value="C:extracellular region"/>
    <property type="evidence" value="ECO:0007669"/>
    <property type="project" value="UniProtKB-SubCell"/>
</dbReference>
<dbReference type="GO" id="GO:0097503">
    <property type="term" value="P:sialylation"/>
    <property type="evidence" value="ECO:0007669"/>
    <property type="project" value="TreeGrafter"/>
</dbReference>
<proteinExistence type="inferred from homology"/>
<evidence type="ECO:0000313" key="26">
    <source>
        <dbReference type="Proteomes" id="UP000472267"/>
    </source>
</evidence>
<evidence type="ECO:0000256" key="3">
    <source>
        <dbReference type="ARBA" id="ARBA00004922"/>
    </source>
</evidence>
<dbReference type="FunFam" id="3.90.1480.20:FF:000015">
    <property type="entry name" value="Lactosylceramide alpha-2,3-sialyltransferase"/>
    <property type="match status" value="1"/>
</dbReference>
<dbReference type="PANTHER" id="PTHR46032:SF6">
    <property type="entry name" value="CMP-N-ACETYLNEURAMINATE-BETA-GALACTOSAMIDE-ALPHA-2,3-SIALYLTRANSFERASE 1"/>
    <property type="match status" value="1"/>
</dbReference>
<gene>
    <name evidence="25" type="primary">LOC115409836</name>
</gene>
<dbReference type="AlphaFoldDB" id="A0A672GNQ1"/>
<dbReference type="OMA" id="KESSLCA"/>
<keyword evidence="24" id="KW-0732">Signal</keyword>
<keyword evidence="5" id="KW-0964">Secreted</keyword>
<dbReference type="GO" id="GO:0032580">
    <property type="term" value="C:Golgi cisterna membrane"/>
    <property type="evidence" value="ECO:0007669"/>
    <property type="project" value="UniProtKB-SubCell"/>
</dbReference>
<feature type="chain" id="PRO_5025637464" description="CMP-N-acetylneuraminate-beta-galactosamide-alpha-2,3-sialyltransferase 1" evidence="24">
    <location>
        <begin position="24"/>
        <end position="309"/>
    </location>
</feature>
<keyword evidence="26" id="KW-1185">Reference proteome</keyword>
<dbReference type="EC" id="2.4.3.4" evidence="15"/>
<dbReference type="PIRSF" id="PIRSF005557">
    <property type="entry name" value="Sialyl_trans"/>
    <property type="match status" value="1"/>
</dbReference>
<keyword evidence="14" id="KW-0325">Glycoprotein</keyword>
<evidence type="ECO:0000256" key="6">
    <source>
        <dbReference type="ARBA" id="ARBA00022676"/>
    </source>
</evidence>
<comment type="similarity">
    <text evidence="4">Belongs to the glycosyltransferase 29 family.</text>
</comment>
<keyword evidence="7" id="KW-0808">Transferase</keyword>
<keyword evidence="12" id="KW-0472">Membrane</keyword>
<protein>
    <recommendedName>
        <fullName evidence="16">CMP-N-acetylneuraminate-beta-galactosamide-alpha-2,3-sialyltransferase 1</fullName>
        <ecNumber evidence="15">2.4.3.4</ecNumber>
    </recommendedName>
    <alternativeName>
        <fullName evidence="22">Gal-NAc6S</fullName>
    </alternativeName>
    <alternativeName>
        <fullName evidence="20">Gal-beta-1,3-GalNAc-alpha-2,3-sialyltransferase</fullName>
    </alternativeName>
    <alternativeName>
        <fullName evidence="18">ST3Gal I</fullName>
    </alternativeName>
    <alternativeName>
        <fullName evidence="19">ST3GalA.1</fullName>
    </alternativeName>
    <alternativeName>
        <fullName evidence="17">ST3O</fullName>
    </alternativeName>
    <alternativeName>
        <fullName evidence="21">Sialyltransferase 4A</fullName>
    </alternativeName>
</protein>
<dbReference type="Ensembl" id="ENSSFAT00005019311.1">
    <property type="protein sequence ID" value="ENSSFAP00005018580.1"/>
    <property type="gene ID" value="ENSSFAG00005009778.1"/>
</dbReference>
<sequence length="309" mass="35695">MIMSRVRKCKIAFFLLLYMMAVALYVHHSQYNTVSFSKPEKSRVCSCPQCLTDGDPWFWELINSAPQPFLSEDYETSEDDFKWWKWEKRNFTLYNATLSKLFQVIPRVPGVVGSSPDRCRTCAVVGNSGNLNGSSYGSLIDGHDIVIRMNRGLTKGYEEDVGKKTTHHVMYPQSAMRLDNSSRLVFVPFNIYDLQWLENKFNPNNRIANKDLVMILNPAFMRYVHEAWLDKKGRYPSTGFIAVALSMQMCDEINVFGFGADRDGNWNHYFEQIKNKKLRTGPHAGNHEYTIIEELHNKEKIQFFGKGQG</sequence>
<evidence type="ECO:0000256" key="16">
    <source>
        <dbReference type="ARBA" id="ARBA00040101"/>
    </source>
</evidence>
<evidence type="ECO:0000256" key="12">
    <source>
        <dbReference type="ARBA" id="ARBA00023136"/>
    </source>
</evidence>
<keyword evidence="6" id="KW-0328">Glycosyltransferase</keyword>
<evidence type="ECO:0000256" key="7">
    <source>
        <dbReference type="ARBA" id="ARBA00022679"/>
    </source>
</evidence>
<keyword evidence="9" id="KW-0735">Signal-anchor</keyword>
<dbReference type="PANTHER" id="PTHR46032">
    <property type="entry name" value="ALPHA-2,3-SIALYLTRANSFERASE ST3GAL I ISOFORM X1"/>
    <property type="match status" value="1"/>
</dbReference>
<dbReference type="Pfam" id="PF00777">
    <property type="entry name" value="Glyco_transf_29"/>
    <property type="match status" value="1"/>
</dbReference>
<evidence type="ECO:0000256" key="4">
    <source>
        <dbReference type="ARBA" id="ARBA00006003"/>
    </source>
</evidence>
<evidence type="ECO:0000256" key="1">
    <source>
        <dbReference type="ARBA" id="ARBA00004447"/>
    </source>
</evidence>
<reference evidence="25" key="3">
    <citation type="submission" date="2025-09" db="UniProtKB">
        <authorList>
            <consortium name="Ensembl"/>
        </authorList>
    </citation>
    <scope>IDENTIFICATION</scope>
</reference>
<keyword evidence="8" id="KW-0812">Transmembrane</keyword>
<evidence type="ECO:0000256" key="14">
    <source>
        <dbReference type="ARBA" id="ARBA00023180"/>
    </source>
</evidence>
<dbReference type="InterPro" id="IPR001675">
    <property type="entry name" value="Glyco_trans_29"/>
</dbReference>
<evidence type="ECO:0000256" key="18">
    <source>
        <dbReference type="ARBA" id="ARBA00041997"/>
    </source>
</evidence>
<evidence type="ECO:0000313" key="25">
    <source>
        <dbReference type="Ensembl" id="ENSSFAP00005018580.1"/>
    </source>
</evidence>
<dbReference type="InterPro" id="IPR051757">
    <property type="entry name" value="Beta-gal_alpha2-3_sialyltrans"/>
</dbReference>
<evidence type="ECO:0000256" key="9">
    <source>
        <dbReference type="ARBA" id="ARBA00022968"/>
    </source>
</evidence>
<reference evidence="25" key="2">
    <citation type="submission" date="2025-08" db="UniProtKB">
        <authorList>
            <consortium name="Ensembl"/>
        </authorList>
    </citation>
    <scope>IDENTIFICATION</scope>
</reference>
<evidence type="ECO:0000256" key="15">
    <source>
        <dbReference type="ARBA" id="ARBA00039107"/>
    </source>
</evidence>
<dbReference type="GO" id="GO:1901137">
    <property type="term" value="P:carbohydrate derivative biosynthetic process"/>
    <property type="evidence" value="ECO:0007669"/>
    <property type="project" value="UniProtKB-ARBA"/>
</dbReference>
<evidence type="ECO:0000256" key="19">
    <source>
        <dbReference type="ARBA" id="ARBA00042022"/>
    </source>
</evidence>
<evidence type="ECO:0000256" key="20">
    <source>
        <dbReference type="ARBA" id="ARBA00042448"/>
    </source>
</evidence>
<accession>A0A672GNQ1</accession>
<keyword evidence="10" id="KW-1133">Transmembrane helix</keyword>
<name>A0A672GNQ1_SALFA</name>
<keyword evidence="11" id="KW-0333">Golgi apparatus</keyword>
<feature type="disulfide bond" evidence="23">
    <location>
        <begin position="122"/>
        <end position="250"/>
    </location>
</feature>
<evidence type="ECO:0000256" key="2">
    <source>
        <dbReference type="ARBA" id="ARBA00004613"/>
    </source>
</evidence>
<comment type="pathway">
    <text evidence="3">Protein modification; protein glycosylation.</text>
</comment>
<evidence type="ECO:0000256" key="10">
    <source>
        <dbReference type="ARBA" id="ARBA00022989"/>
    </source>
</evidence>
<feature type="signal peptide" evidence="24">
    <location>
        <begin position="1"/>
        <end position="23"/>
    </location>
</feature>
<dbReference type="InParanoid" id="A0A672GNQ1"/>
<organism evidence="25 26">
    <name type="scientific">Salarias fasciatus</name>
    <name type="common">Jewelled blenny</name>
    <name type="synonym">Blennius fasciatus</name>
    <dbReference type="NCBI Taxonomy" id="181472"/>
    <lineage>
        <taxon>Eukaryota</taxon>
        <taxon>Metazoa</taxon>
        <taxon>Chordata</taxon>
        <taxon>Craniata</taxon>
        <taxon>Vertebrata</taxon>
        <taxon>Euteleostomi</taxon>
        <taxon>Actinopterygii</taxon>
        <taxon>Neopterygii</taxon>
        <taxon>Teleostei</taxon>
        <taxon>Neoteleostei</taxon>
        <taxon>Acanthomorphata</taxon>
        <taxon>Ovalentaria</taxon>
        <taxon>Blenniimorphae</taxon>
        <taxon>Blenniiformes</taxon>
        <taxon>Blennioidei</taxon>
        <taxon>Blenniidae</taxon>
        <taxon>Salariinae</taxon>
        <taxon>Salarias</taxon>
    </lineage>
</organism>
<evidence type="ECO:0000256" key="22">
    <source>
        <dbReference type="ARBA" id="ARBA00042991"/>
    </source>
</evidence>
<evidence type="ECO:0000256" key="21">
    <source>
        <dbReference type="ARBA" id="ARBA00042682"/>
    </source>
</evidence>
<evidence type="ECO:0000256" key="23">
    <source>
        <dbReference type="PIRSR" id="PIRSR005557-2"/>
    </source>
</evidence>
<dbReference type="InterPro" id="IPR038578">
    <property type="entry name" value="GT29-like_sf"/>
</dbReference>
<evidence type="ECO:0000256" key="17">
    <source>
        <dbReference type="ARBA" id="ARBA00041507"/>
    </source>
</evidence>
<evidence type="ECO:0000256" key="13">
    <source>
        <dbReference type="ARBA" id="ARBA00023157"/>
    </source>
</evidence>